<dbReference type="Proteomes" id="UP000485058">
    <property type="component" value="Unassembled WGS sequence"/>
</dbReference>
<protein>
    <submittedName>
        <fullName evidence="4">Uncharacterized protein</fullName>
    </submittedName>
</protein>
<dbReference type="EMBL" id="BLLF01000776">
    <property type="protein sequence ID" value="GFH14869.1"/>
    <property type="molecule type" value="Genomic_DNA"/>
</dbReference>
<dbReference type="InterPro" id="IPR019140">
    <property type="entry name" value="MCM_complex-bd"/>
</dbReference>
<organism evidence="4 5">
    <name type="scientific">Haematococcus lacustris</name>
    <name type="common">Green alga</name>
    <name type="synonym">Haematococcus pluvialis</name>
    <dbReference type="NCBI Taxonomy" id="44745"/>
    <lineage>
        <taxon>Eukaryota</taxon>
        <taxon>Viridiplantae</taxon>
        <taxon>Chlorophyta</taxon>
        <taxon>core chlorophytes</taxon>
        <taxon>Chlorophyceae</taxon>
        <taxon>CS clade</taxon>
        <taxon>Chlamydomonadales</taxon>
        <taxon>Haematococcaceae</taxon>
        <taxon>Haematococcus</taxon>
    </lineage>
</organism>
<evidence type="ECO:0000313" key="4">
    <source>
        <dbReference type="EMBL" id="GFH14869.1"/>
    </source>
</evidence>
<feature type="compositionally biased region" description="Low complexity" evidence="3">
    <location>
        <begin position="207"/>
        <end position="219"/>
    </location>
</feature>
<feature type="non-terminal residue" evidence="4">
    <location>
        <position position="294"/>
    </location>
</feature>
<proteinExistence type="predicted"/>
<accession>A0A699Z6U4</accession>
<comment type="caution">
    <text evidence="4">The sequence shown here is derived from an EMBL/GenBank/DDBJ whole genome shotgun (WGS) entry which is preliminary data.</text>
</comment>
<reference evidence="4 5" key="1">
    <citation type="submission" date="2020-02" db="EMBL/GenBank/DDBJ databases">
        <title>Draft genome sequence of Haematococcus lacustris strain NIES-144.</title>
        <authorList>
            <person name="Morimoto D."/>
            <person name="Nakagawa S."/>
            <person name="Yoshida T."/>
            <person name="Sawayama S."/>
        </authorList>
    </citation>
    <scope>NUCLEOTIDE SEQUENCE [LARGE SCALE GENOMIC DNA]</scope>
    <source>
        <strain evidence="4 5">NIES-144</strain>
    </source>
</reference>
<gene>
    <name evidence="4" type="ORF">HaLaN_11000</name>
</gene>
<feature type="compositionally biased region" description="Polar residues" evidence="3">
    <location>
        <begin position="117"/>
        <end position="126"/>
    </location>
</feature>
<feature type="region of interest" description="Disordered" evidence="3">
    <location>
        <begin position="193"/>
        <end position="219"/>
    </location>
</feature>
<keyword evidence="5" id="KW-1185">Reference proteome</keyword>
<feature type="non-terminal residue" evidence="4">
    <location>
        <position position="1"/>
    </location>
</feature>
<dbReference type="PANTHER" id="PTHR13489:SF0">
    <property type="entry name" value="MINI-CHROMOSOME MAINTENANCE COMPLEX-BINDING PROTEIN"/>
    <property type="match status" value="1"/>
</dbReference>
<evidence type="ECO:0000313" key="5">
    <source>
        <dbReference type="Proteomes" id="UP000485058"/>
    </source>
</evidence>
<keyword evidence="2" id="KW-0539">Nucleus</keyword>
<dbReference type="GO" id="GO:0006261">
    <property type="term" value="P:DNA-templated DNA replication"/>
    <property type="evidence" value="ECO:0007669"/>
    <property type="project" value="TreeGrafter"/>
</dbReference>
<feature type="region of interest" description="Disordered" evidence="3">
    <location>
        <begin position="117"/>
        <end position="138"/>
    </location>
</feature>
<evidence type="ECO:0000256" key="3">
    <source>
        <dbReference type="SAM" id="MobiDB-lite"/>
    </source>
</evidence>
<dbReference type="PANTHER" id="PTHR13489">
    <property type="entry name" value="MINI-CHROMOSOME MAINTENANCE COMPLEX-BINDING PROTEIN"/>
    <property type="match status" value="1"/>
</dbReference>
<evidence type="ECO:0000256" key="2">
    <source>
        <dbReference type="ARBA" id="ARBA00023242"/>
    </source>
</evidence>
<dbReference type="Pfam" id="PF09739">
    <property type="entry name" value="MCM_bind"/>
    <property type="match status" value="2"/>
</dbReference>
<comment type="subcellular location">
    <subcellularLocation>
        <location evidence="1">Nucleus</location>
    </subcellularLocation>
</comment>
<dbReference type="GO" id="GO:0003682">
    <property type="term" value="F:chromatin binding"/>
    <property type="evidence" value="ECO:0007669"/>
    <property type="project" value="TreeGrafter"/>
</dbReference>
<dbReference type="AlphaFoldDB" id="A0A699Z6U4"/>
<evidence type="ECO:0000256" key="1">
    <source>
        <dbReference type="ARBA" id="ARBA00004123"/>
    </source>
</evidence>
<sequence length="294" mass="31046">MVFTSSSTIAVMPLQVVQSLFATAGTKEQKEFKVAGHFREQLSDPALLAQVQDMGNPEYYYGAVQGEDGVWQTTKYHGDTSSFNLAQCAGSCIWERRPVFCVPVPGLSPWCEPPAHSVNTGSSLPSPAQAKRGRPESPTAMEAELYEDEDTVLLHEVVEVLAATAPAAPCRPAAPAAGHRAAGSGPLGIPALNLTRCPAAPPPPASSRPTPSATHSSELGEGLRSALALLLPLVSYLALSVEGCNTGQWAPRRDYDTNRLSSLLLVDETTLGPGQLQEAGIASFQALKGCLQDQ</sequence>
<dbReference type="GO" id="GO:0005634">
    <property type="term" value="C:nucleus"/>
    <property type="evidence" value="ECO:0007669"/>
    <property type="project" value="UniProtKB-SubCell"/>
</dbReference>
<name>A0A699Z6U4_HAELA</name>